<gene>
    <name evidence="17" type="ORF">CAPTEDRAFT_5543</name>
</gene>
<evidence type="ECO:0000256" key="4">
    <source>
        <dbReference type="ARBA" id="ARBA00008061"/>
    </source>
</evidence>
<evidence type="ECO:0000313" key="19">
    <source>
        <dbReference type="Proteomes" id="UP000014760"/>
    </source>
</evidence>
<dbReference type="PANTHER" id="PTHR43447">
    <property type="entry name" value="ALPHA-AMYLASE"/>
    <property type="match status" value="1"/>
</dbReference>
<dbReference type="PRINTS" id="PR00110">
    <property type="entry name" value="ALPHAAMYLASE"/>
</dbReference>
<feature type="signal peptide" evidence="14">
    <location>
        <begin position="1"/>
        <end position="20"/>
    </location>
</feature>
<dbReference type="EnsemblMetazoa" id="CapteT5543">
    <property type="protein sequence ID" value="CapteP5543"/>
    <property type="gene ID" value="CapteG5543"/>
</dbReference>
<dbReference type="EMBL" id="KB312171">
    <property type="protein sequence ID" value="ELT87737.1"/>
    <property type="molecule type" value="Genomic_DNA"/>
</dbReference>
<keyword evidence="19" id="KW-1185">Reference proteome</keyword>
<dbReference type="SMART" id="SM00642">
    <property type="entry name" value="Aamy"/>
    <property type="match status" value="1"/>
</dbReference>
<dbReference type="OrthoDB" id="550577at2759"/>
<comment type="cofactor">
    <cofactor evidence="2">
        <name>Ca(2+)</name>
        <dbReference type="ChEBI" id="CHEBI:29108"/>
    </cofactor>
</comment>
<keyword evidence="6" id="KW-0479">Metal-binding</keyword>
<dbReference type="OMA" id="WGNRNTI"/>
<reference evidence="17 19" key="2">
    <citation type="journal article" date="2013" name="Nature">
        <title>Insights into bilaterian evolution from three spiralian genomes.</title>
        <authorList>
            <person name="Simakov O."/>
            <person name="Marletaz F."/>
            <person name="Cho S.J."/>
            <person name="Edsinger-Gonzales E."/>
            <person name="Havlak P."/>
            <person name="Hellsten U."/>
            <person name="Kuo D.H."/>
            <person name="Larsson T."/>
            <person name="Lv J."/>
            <person name="Arendt D."/>
            <person name="Savage R."/>
            <person name="Osoegawa K."/>
            <person name="de Jong P."/>
            <person name="Grimwood J."/>
            <person name="Chapman J.A."/>
            <person name="Shapiro H."/>
            <person name="Aerts A."/>
            <person name="Otillar R.P."/>
            <person name="Terry A.Y."/>
            <person name="Boore J.L."/>
            <person name="Grigoriev I.V."/>
            <person name="Lindberg D.R."/>
            <person name="Seaver E.C."/>
            <person name="Weisblat D.A."/>
            <person name="Putnam N.H."/>
            <person name="Rokhsar D.S."/>
        </authorList>
    </citation>
    <scope>NUCLEOTIDE SEQUENCE</scope>
    <source>
        <strain evidence="17 19">I ESC-2004</strain>
    </source>
</reference>
<keyword evidence="9" id="KW-0868">Chloride</keyword>
<dbReference type="Gene3D" id="3.20.20.80">
    <property type="entry name" value="Glycosidases"/>
    <property type="match status" value="1"/>
</dbReference>
<dbReference type="EC" id="3.2.1.1" evidence="5 13"/>
<dbReference type="CDD" id="cd11317">
    <property type="entry name" value="AmyAc_bac_euk_AmyA"/>
    <property type="match status" value="1"/>
</dbReference>
<evidence type="ECO:0000256" key="12">
    <source>
        <dbReference type="RuleBase" id="RU003615"/>
    </source>
</evidence>
<dbReference type="Pfam" id="PF00128">
    <property type="entry name" value="Alpha-amylase"/>
    <property type="match status" value="1"/>
</dbReference>
<dbReference type="GO" id="GO:0046872">
    <property type="term" value="F:metal ion binding"/>
    <property type="evidence" value="ECO:0007669"/>
    <property type="project" value="UniProtKB-KW"/>
</dbReference>
<evidence type="ECO:0000256" key="1">
    <source>
        <dbReference type="ARBA" id="ARBA00000548"/>
    </source>
</evidence>
<dbReference type="AlphaFoldDB" id="R7T478"/>
<evidence type="ECO:0000256" key="14">
    <source>
        <dbReference type="SAM" id="SignalP"/>
    </source>
</evidence>
<evidence type="ECO:0000256" key="3">
    <source>
        <dbReference type="ARBA" id="ARBA00001923"/>
    </source>
</evidence>
<reference evidence="19" key="1">
    <citation type="submission" date="2012-12" db="EMBL/GenBank/DDBJ databases">
        <authorList>
            <person name="Hellsten U."/>
            <person name="Grimwood J."/>
            <person name="Chapman J.A."/>
            <person name="Shapiro H."/>
            <person name="Aerts A."/>
            <person name="Otillar R.P."/>
            <person name="Terry A.Y."/>
            <person name="Boore J.L."/>
            <person name="Simakov O."/>
            <person name="Marletaz F."/>
            <person name="Cho S.-J."/>
            <person name="Edsinger-Gonzales E."/>
            <person name="Havlak P."/>
            <person name="Kuo D.-H."/>
            <person name="Larsson T."/>
            <person name="Lv J."/>
            <person name="Arendt D."/>
            <person name="Savage R."/>
            <person name="Osoegawa K."/>
            <person name="de Jong P."/>
            <person name="Lindberg D.R."/>
            <person name="Seaver E.C."/>
            <person name="Weisblat D.A."/>
            <person name="Putnam N.H."/>
            <person name="Grigoriev I.V."/>
            <person name="Rokhsar D.S."/>
        </authorList>
    </citation>
    <scope>NUCLEOTIDE SEQUENCE</scope>
    <source>
        <strain evidence="19">I ESC-2004</strain>
    </source>
</reference>
<name>R7T478_CAPTE</name>
<dbReference type="GO" id="GO:0005975">
    <property type="term" value="P:carbohydrate metabolic process"/>
    <property type="evidence" value="ECO:0007669"/>
    <property type="project" value="InterPro"/>
</dbReference>
<evidence type="ECO:0000256" key="9">
    <source>
        <dbReference type="ARBA" id="ARBA00023214"/>
    </source>
</evidence>
<dbReference type="Proteomes" id="UP000014760">
    <property type="component" value="Unassembled WGS sequence"/>
</dbReference>
<evidence type="ECO:0000256" key="6">
    <source>
        <dbReference type="ARBA" id="ARBA00022723"/>
    </source>
</evidence>
<dbReference type="InterPro" id="IPR013780">
    <property type="entry name" value="Glyco_hydro_b"/>
</dbReference>
<dbReference type="InterPro" id="IPR006046">
    <property type="entry name" value="Alpha_amylase"/>
</dbReference>
<dbReference type="Pfam" id="PF02806">
    <property type="entry name" value="Alpha-amylase_C"/>
    <property type="match status" value="1"/>
</dbReference>
<evidence type="ECO:0000259" key="16">
    <source>
        <dbReference type="SMART" id="SM00642"/>
    </source>
</evidence>
<keyword evidence="10 13" id="KW-0119">Carbohydrate metabolism</keyword>
<comment type="catalytic activity">
    <reaction evidence="1 13">
        <text>Endohydrolysis of (1-&gt;4)-alpha-D-glucosidic linkages in polysaccharides containing three or more (1-&gt;4)-alpha-linked D-glucose units.</text>
        <dbReference type="EC" id="3.2.1.1"/>
    </reaction>
</comment>
<dbReference type="InterPro" id="IPR006048">
    <property type="entry name" value="A-amylase/branching_C"/>
</dbReference>
<evidence type="ECO:0000256" key="2">
    <source>
        <dbReference type="ARBA" id="ARBA00001913"/>
    </source>
</evidence>
<dbReference type="InterPro" id="IPR031319">
    <property type="entry name" value="A-amylase_C"/>
</dbReference>
<organism evidence="17">
    <name type="scientific">Capitella teleta</name>
    <name type="common">Polychaete worm</name>
    <dbReference type="NCBI Taxonomy" id="283909"/>
    <lineage>
        <taxon>Eukaryota</taxon>
        <taxon>Metazoa</taxon>
        <taxon>Spiralia</taxon>
        <taxon>Lophotrochozoa</taxon>
        <taxon>Annelida</taxon>
        <taxon>Polychaeta</taxon>
        <taxon>Sedentaria</taxon>
        <taxon>Scolecida</taxon>
        <taxon>Capitellidae</taxon>
        <taxon>Capitella</taxon>
    </lineage>
</organism>
<evidence type="ECO:0000313" key="18">
    <source>
        <dbReference type="EnsemblMetazoa" id="CapteP5543"/>
    </source>
</evidence>
<dbReference type="GO" id="GO:0004556">
    <property type="term" value="F:alpha-amylase activity"/>
    <property type="evidence" value="ECO:0007669"/>
    <property type="project" value="UniProtKB-UniRule"/>
</dbReference>
<proteinExistence type="inferred from homology"/>
<keyword evidence="11 13" id="KW-0326">Glycosidase</keyword>
<feature type="domain" description="Alpha-amylase C-terminal" evidence="15">
    <location>
        <begin position="420"/>
        <end position="504"/>
    </location>
</feature>
<dbReference type="InterPro" id="IPR006047">
    <property type="entry name" value="GH13_cat_dom"/>
</dbReference>
<dbReference type="EMBL" id="AMQN01003572">
    <property type="status" value="NOT_ANNOTATED_CDS"/>
    <property type="molecule type" value="Genomic_DNA"/>
</dbReference>
<protein>
    <recommendedName>
        <fullName evidence="5 13">Alpha-amylase</fullName>
        <ecNumber evidence="5 13">3.2.1.1</ecNumber>
    </recommendedName>
</protein>
<keyword evidence="14" id="KW-0732">Signal</keyword>
<evidence type="ECO:0000313" key="17">
    <source>
        <dbReference type="EMBL" id="ELT87737.1"/>
    </source>
</evidence>
<feature type="domain" description="Glycosyl hydrolase family 13 catalytic" evidence="16">
    <location>
        <begin position="32"/>
        <end position="411"/>
    </location>
</feature>
<comment type="cofactor">
    <cofactor evidence="3">
        <name>chloride</name>
        <dbReference type="ChEBI" id="CHEBI:17996"/>
    </cofactor>
</comment>
<dbReference type="HOGENOM" id="CLU_013336_2_1_1"/>
<accession>R7T478</accession>
<dbReference type="SUPFAM" id="SSF51445">
    <property type="entry name" value="(Trans)glycosidases"/>
    <property type="match status" value="1"/>
</dbReference>
<keyword evidence="7 13" id="KW-0378">Hydrolase</keyword>
<evidence type="ECO:0000256" key="8">
    <source>
        <dbReference type="ARBA" id="ARBA00022837"/>
    </source>
</evidence>
<reference evidence="18" key="3">
    <citation type="submission" date="2015-06" db="UniProtKB">
        <authorList>
            <consortium name="EnsemblMetazoa"/>
        </authorList>
    </citation>
    <scope>IDENTIFICATION</scope>
</reference>
<keyword evidence="8" id="KW-0106">Calcium</keyword>
<dbReference type="SMART" id="SM00632">
    <property type="entry name" value="Aamy_C"/>
    <property type="match status" value="1"/>
</dbReference>
<evidence type="ECO:0000256" key="11">
    <source>
        <dbReference type="ARBA" id="ARBA00023295"/>
    </source>
</evidence>
<evidence type="ECO:0000256" key="10">
    <source>
        <dbReference type="ARBA" id="ARBA00023277"/>
    </source>
</evidence>
<dbReference type="SUPFAM" id="SSF51011">
    <property type="entry name" value="Glycosyl hydrolase domain"/>
    <property type="match status" value="1"/>
</dbReference>
<evidence type="ECO:0000256" key="7">
    <source>
        <dbReference type="ARBA" id="ARBA00022801"/>
    </source>
</evidence>
<sequence>MRIPLTTLVCAAALVCSAHAYNGQPICSGQTDVVVHLFEWKWADVASECSALAQLGYCAVQVSPPQEHAVLPDPSGGEPPYPWWQRYQPVSYALDSRSGSHQEFVNMVETCNDVGVYIYVDAVIQHMTGGQSGYGSSGSFYDGATEDYPGVPFSANDFHKQQPDECTTSSGDIENYGDAQQVRFCRLVGLRDLRTGADYVREKVVGFLNSMVDIGVAGFRVDACKHTLPEDLEHFYTNMHDLPTRWFPAGSRPYVFQEVIYVGGDEPIRPEHYTHIGRVTEFRYSANIGNIFRGWDGQQLSYLENYGEGWGFMDGMDAVVFIDNHDNQRGHGPGGDSVLTYKDDRLYKMATAFELAWPYGQPRVMSSFAFDNTEAGPPSDGNGNTYDVECFNGEWVCEHRWRQIENMVGFHNAALGTGMSHWRTISDNAIAFGREGRAFIVINNEGHEVSADFETGMPDGEYCDVISCDGPTPPCNSCGSVTVSGGNAHITVPNDSDPVVAIHV</sequence>
<evidence type="ECO:0000256" key="5">
    <source>
        <dbReference type="ARBA" id="ARBA00012595"/>
    </source>
</evidence>
<dbReference type="STRING" id="283909.R7T478"/>
<dbReference type="InterPro" id="IPR017853">
    <property type="entry name" value="GH"/>
</dbReference>
<evidence type="ECO:0000259" key="15">
    <source>
        <dbReference type="SMART" id="SM00632"/>
    </source>
</evidence>
<comment type="similarity">
    <text evidence="4 12">Belongs to the glycosyl hydrolase 13 family.</text>
</comment>
<feature type="chain" id="PRO_5008786624" description="Alpha-amylase" evidence="14">
    <location>
        <begin position="21"/>
        <end position="504"/>
    </location>
</feature>
<evidence type="ECO:0000256" key="13">
    <source>
        <dbReference type="RuleBase" id="RU361134"/>
    </source>
</evidence>
<dbReference type="Gene3D" id="2.60.40.1180">
    <property type="entry name" value="Golgi alpha-mannosidase II"/>
    <property type="match status" value="1"/>
</dbReference>